<reference evidence="2" key="1">
    <citation type="journal article" date="2011" name="Genome Res.">
        <title>Phylogeny-wide analysis of social amoeba genomes highlights ancient origins for complex intercellular communication.</title>
        <authorList>
            <person name="Heidel A.J."/>
            <person name="Lawal H.M."/>
            <person name="Felder M."/>
            <person name="Schilde C."/>
            <person name="Helps N.R."/>
            <person name="Tunggal B."/>
            <person name="Rivero F."/>
            <person name="John U."/>
            <person name="Schleicher M."/>
            <person name="Eichinger L."/>
            <person name="Platzer M."/>
            <person name="Noegel A.A."/>
            <person name="Schaap P."/>
            <person name="Gloeckner G."/>
        </authorList>
    </citation>
    <scope>NUCLEOTIDE SEQUENCE [LARGE SCALE GENOMIC DNA]</scope>
    <source>
        <strain evidence="2">SH3</strain>
    </source>
</reference>
<evidence type="ECO:0000313" key="1">
    <source>
        <dbReference type="EMBL" id="EGG21726.1"/>
    </source>
</evidence>
<dbReference type="GeneID" id="14872903"/>
<accession>F4PTQ6</accession>
<dbReference type="AlphaFoldDB" id="F4PTQ6"/>
<keyword evidence="2" id="KW-1185">Reference proteome</keyword>
<dbReference type="KEGG" id="dfa:DFA_01612"/>
<dbReference type="EMBL" id="GL883010">
    <property type="protein sequence ID" value="EGG21726.1"/>
    <property type="molecule type" value="Genomic_DNA"/>
</dbReference>
<dbReference type="Proteomes" id="UP000007797">
    <property type="component" value="Unassembled WGS sequence"/>
</dbReference>
<evidence type="ECO:0000313" key="2">
    <source>
        <dbReference type="Proteomes" id="UP000007797"/>
    </source>
</evidence>
<sequence>MKTVRVDVLRVLDIGRLSLLPIQKLINSGPTNDDKKTDYYSGKKGYFSVTKLVFCCPKSGKILFIAPSRPGSRNDMSLASEQAKKWSILGTNLRFKFTSKDDTLDIHYKIWCGIAYLQNSFTEIRK</sequence>
<name>F4PTQ6_CACFS</name>
<dbReference type="RefSeq" id="XP_004359576.1">
    <property type="nucleotide sequence ID" value="XM_004359519.1"/>
</dbReference>
<evidence type="ECO:0008006" key="3">
    <source>
        <dbReference type="Google" id="ProtNLM"/>
    </source>
</evidence>
<organism evidence="1 2">
    <name type="scientific">Cavenderia fasciculata</name>
    <name type="common">Slime mold</name>
    <name type="synonym">Dictyostelium fasciculatum</name>
    <dbReference type="NCBI Taxonomy" id="261658"/>
    <lineage>
        <taxon>Eukaryota</taxon>
        <taxon>Amoebozoa</taxon>
        <taxon>Evosea</taxon>
        <taxon>Eumycetozoa</taxon>
        <taxon>Dictyostelia</taxon>
        <taxon>Acytosteliales</taxon>
        <taxon>Cavenderiaceae</taxon>
        <taxon>Cavenderia</taxon>
    </lineage>
</organism>
<gene>
    <name evidence="1" type="ORF">DFA_01612</name>
</gene>
<proteinExistence type="predicted"/>
<dbReference type="OrthoDB" id="17224at2759"/>
<protein>
    <recommendedName>
        <fullName evidence="3">DDE Tnp4 domain-containing protein</fullName>
    </recommendedName>
</protein>